<reference evidence="1" key="1">
    <citation type="submission" date="2022-11" db="EMBL/GenBank/DDBJ databases">
        <title>Genome Sequence of Cubamyces cubensis.</title>
        <authorList>
            <person name="Buettner E."/>
        </authorList>
    </citation>
    <scope>NUCLEOTIDE SEQUENCE</scope>
    <source>
        <strain evidence="1">MPL-01</strain>
    </source>
</reference>
<evidence type="ECO:0000313" key="2">
    <source>
        <dbReference type="Proteomes" id="UP001215151"/>
    </source>
</evidence>
<dbReference type="GO" id="GO:0004497">
    <property type="term" value="F:monooxygenase activity"/>
    <property type="evidence" value="ECO:0007669"/>
    <property type="project" value="InterPro"/>
</dbReference>
<dbReference type="InterPro" id="IPR036396">
    <property type="entry name" value="Cyt_P450_sf"/>
</dbReference>
<dbReference type="EMBL" id="JAPEVG010000531">
    <property type="protein sequence ID" value="KAJ8457731.1"/>
    <property type="molecule type" value="Genomic_DNA"/>
</dbReference>
<dbReference type="Gene3D" id="1.10.630.10">
    <property type="entry name" value="Cytochrome P450"/>
    <property type="match status" value="1"/>
</dbReference>
<sequence length="129" mass="14317">MLGQFYTTLNDTRIQTYSIRIVSYVTQSRIQMYWILQSLRLDMEDGEVCAGKHFADSTLFIVAACVLHVFDIGPPLDDAGLPVKIEYQQTHGFLSYVEDSQCTIKPRNAEAEALIRGALGDSAAESPVA</sequence>
<organism evidence="1 2">
    <name type="scientific">Trametes cubensis</name>
    <dbReference type="NCBI Taxonomy" id="1111947"/>
    <lineage>
        <taxon>Eukaryota</taxon>
        <taxon>Fungi</taxon>
        <taxon>Dikarya</taxon>
        <taxon>Basidiomycota</taxon>
        <taxon>Agaricomycotina</taxon>
        <taxon>Agaricomycetes</taxon>
        <taxon>Polyporales</taxon>
        <taxon>Polyporaceae</taxon>
        <taxon>Trametes</taxon>
    </lineage>
</organism>
<dbReference type="Proteomes" id="UP001215151">
    <property type="component" value="Unassembled WGS sequence"/>
</dbReference>
<comment type="caution">
    <text evidence="1">The sequence shown here is derived from an EMBL/GenBank/DDBJ whole genome shotgun (WGS) entry which is preliminary data.</text>
</comment>
<gene>
    <name evidence="1" type="ORF">ONZ51_g11353</name>
</gene>
<protein>
    <submittedName>
        <fullName evidence="1">Uncharacterized protein</fullName>
    </submittedName>
</protein>
<keyword evidence="2" id="KW-1185">Reference proteome</keyword>
<dbReference type="GO" id="GO:0016705">
    <property type="term" value="F:oxidoreductase activity, acting on paired donors, with incorporation or reduction of molecular oxygen"/>
    <property type="evidence" value="ECO:0007669"/>
    <property type="project" value="InterPro"/>
</dbReference>
<dbReference type="GO" id="GO:0020037">
    <property type="term" value="F:heme binding"/>
    <property type="evidence" value="ECO:0007669"/>
    <property type="project" value="InterPro"/>
</dbReference>
<accession>A0AAD7X7X9</accession>
<dbReference type="AlphaFoldDB" id="A0AAD7X7X9"/>
<proteinExistence type="predicted"/>
<dbReference type="GO" id="GO:0005506">
    <property type="term" value="F:iron ion binding"/>
    <property type="evidence" value="ECO:0007669"/>
    <property type="project" value="InterPro"/>
</dbReference>
<name>A0AAD7X7X9_9APHY</name>
<evidence type="ECO:0000313" key="1">
    <source>
        <dbReference type="EMBL" id="KAJ8457731.1"/>
    </source>
</evidence>